<gene>
    <name evidence="3" type="ORF">FMM08_17020</name>
</gene>
<evidence type="ECO:0000259" key="2">
    <source>
        <dbReference type="Pfam" id="PF22725"/>
    </source>
</evidence>
<dbReference type="PANTHER" id="PTHR43708:SF8">
    <property type="entry name" value="OXIDOREDUCTASE"/>
    <property type="match status" value="1"/>
</dbReference>
<dbReference type="InterPro" id="IPR036291">
    <property type="entry name" value="NAD(P)-bd_dom_sf"/>
</dbReference>
<dbReference type="EMBL" id="VKAC01000010">
    <property type="protein sequence ID" value="TXR55169.1"/>
    <property type="molecule type" value="Genomic_DNA"/>
</dbReference>
<accession>A0A5C8ZD12</accession>
<dbReference type="AlphaFoldDB" id="A0A5C8ZD12"/>
<comment type="caution">
    <text evidence="3">The sequence shown here is derived from an EMBL/GenBank/DDBJ whole genome shotgun (WGS) entry which is preliminary data.</text>
</comment>
<dbReference type="GO" id="GO:0000166">
    <property type="term" value="F:nucleotide binding"/>
    <property type="evidence" value="ECO:0007669"/>
    <property type="project" value="InterPro"/>
</dbReference>
<dbReference type="InterPro" id="IPR000683">
    <property type="entry name" value="Gfo/Idh/MocA-like_OxRdtase_N"/>
</dbReference>
<dbReference type="Pfam" id="PF22725">
    <property type="entry name" value="GFO_IDH_MocA_C3"/>
    <property type="match status" value="1"/>
</dbReference>
<feature type="domain" description="GFO/IDH/MocA-like oxidoreductase" evidence="2">
    <location>
        <begin position="133"/>
        <end position="254"/>
    </location>
</feature>
<dbReference type="RefSeq" id="WP_147927559.1">
    <property type="nucleotide sequence ID" value="NZ_VKAC01000010.1"/>
</dbReference>
<dbReference type="Proteomes" id="UP000321234">
    <property type="component" value="Unassembled WGS sequence"/>
</dbReference>
<organism evidence="3 4">
    <name type="scientific">Quadrisphaera setariae</name>
    <dbReference type="NCBI Taxonomy" id="2593304"/>
    <lineage>
        <taxon>Bacteria</taxon>
        <taxon>Bacillati</taxon>
        <taxon>Actinomycetota</taxon>
        <taxon>Actinomycetes</taxon>
        <taxon>Kineosporiales</taxon>
        <taxon>Kineosporiaceae</taxon>
        <taxon>Quadrisphaera</taxon>
    </lineage>
</organism>
<dbReference type="Pfam" id="PF01408">
    <property type="entry name" value="GFO_IDH_MocA"/>
    <property type="match status" value="1"/>
</dbReference>
<proteinExistence type="predicted"/>
<keyword evidence="4" id="KW-1185">Reference proteome</keyword>
<evidence type="ECO:0000259" key="1">
    <source>
        <dbReference type="Pfam" id="PF01408"/>
    </source>
</evidence>
<feature type="domain" description="Gfo/Idh/MocA-like oxidoreductase N-terminal" evidence="1">
    <location>
        <begin position="2"/>
        <end position="122"/>
    </location>
</feature>
<evidence type="ECO:0000313" key="3">
    <source>
        <dbReference type="EMBL" id="TXR55169.1"/>
    </source>
</evidence>
<name>A0A5C8ZD12_9ACTN</name>
<dbReference type="OrthoDB" id="9800252at2"/>
<dbReference type="Gene3D" id="3.40.50.720">
    <property type="entry name" value="NAD(P)-binding Rossmann-like Domain"/>
    <property type="match status" value="1"/>
</dbReference>
<dbReference type="Gene3D" id="3.30.360.10">
    <property type="entry name" value="Dihydrodipicolinate Reductase, domain 2"/>
    <property type="match status" value="1"/>
</dbReference>
<dbReference type="InterPro" id="IPR055170">
    <property type="entry name" value="GFO_IDH_MocA-like_dom"/>
</dbReference>
<dbReference type="SUPFAM" id="SSF55347">
    <property type="entry name" value="Glyceraldehyde-3-phosphate dehydrogenase-like, C-terminal domain"/>
    <property type="match status" value="1"/>
</dbReference>
<sequence length="343" mass="36534">MRLVHVGLGGWGRDWERTVLPRVPEVDRVAVVEPDRAVLSAFQRTAGLPDAACATTLAQALRQVEADGVLVTAPVGAHVPLALEALEAGLHVLVEKPFAPTAAEASTAVTRAEQLGLVLQVSQNYRFYPGPRATRDLLRGGDLGELSGVAVDFRKWSNDAPATTPHYRFPQPLLVDMAIHHVDLLRFVTGREVERVHAVTSSPSWSRFAEPAVASVLLELTGGLVASYRGSWLSRGRPTPWAGEWSITGERGELLLASRHGGEEPPVDDSLVLRGADGDEAALPLELPRLWGRAAGLQQFARAAAGGPPPEVTGRDNLASLAAVEATVRSSQTGQVEDVVVPG</sequence>
<protein>
    <submittedName>
        <fullName evidence="3">Gfo/Idh/MocA family oxidoreductase</fullName>
    </submittedName>
</protein>
<evidence type="ECO:0000313" key="4">
    <source>
        <dbReference type="Proteomes" id="UP000321234"/>
    </source>
</evidence>
<dbReference type="SUPFAM" id="SSF51735">
    <property type="entry name" value="NAD(P)-binding Rossmann-fold domains"/>
    <property type="match status" value="1"/>
</dbReference>
<dbReference type="PANTHER" id="PTHR43708">
    <property type="entry name" value="CONSERVED EXPRESSED OXIDOREDUCTASE (EUROFUNG)"/>
    <property type="match status" value="1"/>
</dbReference>
<dbReference type="InterPro" id="IPR051317">
    <property type="entry name" value="Gfo/Idh/MocA_oxidoreduct"/>
</dbReference>
<reference evidence="3 4" key="1">
    <citation type="submission" date="2019-07" db="EMBL/GenBank/DDBJ databases">
        <title>Quadrisphaera sp. strain DD2A genome sequencing and assembly.</title>
        <authorList>
            <person name="Kim I."/>
        </authorList>
    </citation>
    <scope>NUCLEOTIDE SEQUENCE [LARGE SCALE GENOMIC DNA]</scope>
    <source>
        <strain evidence="3 4">DD2A</strain>
    </source>
</reference>